<dbReference type="Proteomes" id="UP001187192">
    <property type="component" value="Unassembled WGS sequence"/>
</dbReference>
<name>A0AA88E788_FICCA</name>
<gene>
    <name evidence="2" type="ORF">TIFTF001_038375</name>
</gene>
<feature type="region of interest" description="Disordered" evidence="1">
    <location>
        <begin position="284"/>
        <end position="319"/>
    </location>
</feature>
<accession>A0AA88E788</accession>
<feature type="compositionally biased region" description="Basic residues" evidence="1">
    <location>
        <begin position="296"/>
        <end position="313"/>
    </location>
</feature>
<keyword evidence="3" id="KW-1185">Reference proteome</keyword>
<evidence type="ECO:0000256" key="1">
    <source>
        <dbReference type="SAM" id="MobiDB-lite"/>
    </source>
</evidence>
<reference evidence="2" key="1">
    <citation type="submission" date="2023-07" db="EMBL/GenBank/DDBJ databases">
        <title>draft genome sequence of fig (Ficus carica).</title>
        <authorList>
            <person name="Takahashi T."/>
            <person name="Nishimura K."/>
        </authorList>
    </citation>
    <scope>NUCLEOTIDE SEQUENCE</scope>
</reference>
<evidence type="ECO:0000313" key="2">
    <source>
        <dbReference type="EMBL" id="GMN69324.1"/>
    </source>
</evidence>
<proteinExistence type="predicted"/>
<protein>
    <submittedName>
        <fullName evidence="2">Uncharacterized protein</fullName>
    </submittedName>
</protein>
<sequence length="319" mass="36458">MKKSDHRHHKGIKEEQTHKYRANQGSTMAKSDHRQHKDIKAAQSHKYSAHQGSTMAKSDYMQHKGIKAAQTHVHSAHQGSTMHKGINVAQTHVYNANQGSTMVKSDHRQIKGINVAQTHGNNAHQGSTMAKSDNKQHKGINVAQTNKYIPHQGSTMAKTHNRQHNGINVAQTHVHNANQVRFRGRIYTRVTELEPEDEYPVEGVGFGHELTGRRNDFRNSKYWVIRTPARLLLPSLTRRLICLKGTGRRQTLIDISEGKRGRRTTNRSYPWVADGRWDGCTAHRAPDSSTWAPELRRKRIGQRGQARRRQRKQGRFEKQ</sequence>
<feature type="region of interest" description="Disordered" evidence="1">
    <location>
        <begin position="1"/>
        <end position="49"/>
    </location>
</feature>
<dbReference type="EMBL" id="BTGU01000820">
    <property type="protein sequence ID" value="GMN69324.1"/>
    <property type="molecule type" value="Genomic_DNA"/>
</dbReference>
<dbReference type="AlphaFoldDB" id="A0AA88E788"/>
<feature type="compositionally biased region" description="Basic residues" evidence="1">
    <location>
        <begin position="1"/>
        <end position="11"/>
    </location>
</feature>
<organism evidence="2 3">
    <name type="scientific">Ficus carica</name>
    <name type="common">Common fig</name>
    <dbReference type="NCBI Taxonomy" id="3494"/>
    <lineage>
        <taxon>Eukaryota</taxon>
        <taxon>Viridiplantae</taxon>
        <taxon>Streptophyta</taxon>
        <taxon>Embryophyta</taxon>
        <taxon>Tracheophyta</taxon>
        <taxon>Spermatophyta</taxon>
        <taxon>Magnoliopsida</taxon>
        <taxon>eudicotyledons</taxon>
        <taxon>Gunneridae</taxon>
        <taxon>Pentapetalae</taxon>
        <taxon>rosids</taxon>
        <taxon>fabids</taxon>
        <taxon>Rosales</taxon>
        <taxon>Moraceae</taxon>
        <taxon>Ficeae</taxon>
        <taxon>Ficus</taxon>
    </lineage>
</organism>
<evidence type="ECO:0000313" key="3">
    <source>
        <dbReference type="Proteomes" id="UP001187192"/>
    </source>
</evidence>
<comment type="caution">
    <text evidence="2">The sequence shown here is derived from an EMBL/GenBank/DDBJ whole genome shotgun (WGS) entry which is preliminary data.</text>
</comment>